<reference evidence="3 4" key="1">
    <citation type="submission" date="2019-12" db="EMBL/GenBank/DDBJ databases">
        <title>Chitinophaga sp. strain ysch24 (GDMCC 1.1355), whole genome shotgun sequence.</title>
        <authorList>
            <person name="Zhang X."/>
        </authorList>
    </citation>
    <scope>NUCLEOTIDE SEQUENCE [LARGE SCALE GENOMIC DNA]</scope>
    <source>
        <strain evidence="4">ysch24</strain>
    </source>
</reference>
<dbReference type="Pfam" id="PF02321">
    <property type="entry name" value="OEP"/>
    <property type="match status" value="2"/>
</dbReference>
<gene>
    <name evidence="3" type="ORF">GO493_28895</name>
</gene>
<dbReference type="Gene3D" id="2.20.200.10">
    <property type="entry name" value="Outer membrane efflux proteins (OEP)"/>
    <property type="match status" value="1"/>
</dbReference>
<dbReference type="RefSeq" id="WP_157309726.1">
    <property type="nucleotide sequence ID" value="NZ_WRXN01000022.1"/>
</dbReference>
<dbReference type="PANTHER" id="PTHR30203">
    <property type="entry name" value="OUTER MEMBRANE CATION EFFLUX PROTEIN"/>
    <property type="match status" value="1"/>
</dbReference>
<dbReference type="Proteomes" id="UP000461730">
    <property type="component" value="Unassembled WGS sequence"/>
</dbReference>
<keyword evidence="2" id="KW-0564">Palmitate</keyword>
<dbReference type="NCBIfam" id="TIGR01845">
    <property type="entry name" value="outer_NodT"/>
    <property type="match status" value="1"/>
</dbReference>
<name>A0A7K1UDF5_9BACT</name>
<comment type="caution">
    <text evidence="3">The sequence shown here is derived from an EMBL/GenBank/DDBJ whole genome shotgun (WGS) entry which is preliminary data.</text>
</comment>
<dbReference type="GO" id="GO:0015562">
    <property type="term" value="F:efflux transmembrane transporter activity"/>
    <property type="evidence" value="ECO:0007669"/>
    <property type="project" value="InterPro"/>
</dbReference>
<keyword evidence="2" id="KW-0449">Lipoprotein</keyword>
<dbReference type="Gene3D" id="1.20.1600.10">
    <property type="entry name" value="Outer membrane efflux proteins (OEP)"/>
    <property type="match status" value="1"/>
</dbReference>
<dbReference type="PROSITE" id="PS51257">
    <property type="entry name" value="PROKAR_LIPOPROTEIN"/>
    <property type="match status" value="1"/>
</dbReference>
<evidence type="ECO:0000313" key="4">
    <source>
        <dbReference type="Proteomes" id="UP000461730"/>
    </source>
</evidence>
<accession>A0A7K1UDF5</accession>
<dbReference type="GO" id="GO:0005886">
    <property type="term" value="C:plasma membrane"/>
    <property type="evidence" value="ECO:0007669"/>
    <property type="project" value="UniProtKB-SubCell"/>
</dbReference>
<proteinExistence type="inferred from homology"/>
<dbReference type="InterPro" id="IPR003423">
    <property type="entry name" value="OMP_efflux"/>
</dbReference>
<evidence type="ECO:0000256" key="2">
    <source>
        <dbReference type="RuleBase" id="RU362097"/>
    </source>
</evidence>
<protein>
    <submittedName>
        <fullName evidence="3">Efflux transporter outer membrane subunit</fullName>
    </submittedName>
</protein>
<comment type="similarity">
    <text evidence="1 2">Belongs to the outer membrane factor (OMF) (TC 1.B.17) family.</text>
</comment>
<keyword evidence="2" id="KW-1134">Transmembrane beta strand</keyword>
<keyword evidence="2" id="KW-0472">Membrane</keyword>
<sequence length="476" mass="51452">MTLKYINVSFVCLFIVVGMAACRVGRNYERPALDLPSQFADSAATVTSTADSSIATLEWKRFFTDPTLQGLISKAVSGNYDLQLALKRIESADAYLKQAKVAWLPSVSLNASASTSIPSKNSLNGRNLSQFIGTDHIEDFNLGGTLSWEIDVWGKIRRRKEAALASYLETYEGAHAVQTGLVANIANGYYNLLMLDAQLNIARSNVALSDTIVQMIRLQKTAGEVTELAVQQAEAQRQTAALLVPQLEQALAIQQNTIRILTGELPGTVTYNATLTSTPLNEMVSTGVPAALISNRPDVKAGEMALVAANARVGAAQGSMYPSLNITASGGANAFKADKWFDLPSSLFGTVAGGLTQPLFQRRELKTQLEVAKVEREEAVIRFRQLALDAIGEVANALVKLDKLKTQQEIATAQVNTTHLATQHAQLLFKSGMANYLEVITAQGRSLEAELTQADITRQQLSASVELYRSLGGGWK</sequence>
<keyword evidence="2" id="KW-0812">Transmembrane</keyword>
<comment type="subcellular location">
    <subcellularLocation>
        <location evidence="2">Cell membrane</location>
        <topology evidence="2">Lipid-anchor</topology>
    </subcellularLocation>
</comment>
<dbReference type="SUPFAM" id="SSF56954">
    <property type="entry name" value="Outer membrane efflux proteins (OEP)"/>
    <property type="match status" value="1"/>
</dbReference>
<organism evidence="3 4">
    <name type="scientific">Chitinophaga tropicalis</name>
    <dbReference type="NCBI Taxonomy" id="2683588"/>
    <lineage>
        <taxon>Bacteria</taxon>
        <taxon>Pseudomonadati</taxon>
        <taxon>Bacteroidota</taxon>
        <taxon>Chitinophagia</taxon>
        <taxon>Chitinophagales</taxon>
        <taxon>Chitinophagaceae</taxon>
        <taxon>Chitinophaga</taxon>
    </lineage>
</organism>
<dbReference type="InterPro" id="IPR010131">
    <property type="entry name" value="MdtP/NodT-like"/>
</dbReference>
<dbReference type="EMBL" id="WRXN01000022">
    <property type="protein sequence ID" value="MVT12308.1"/>
    <property type="molecule type" value="Genomic_DNA"/>
</dbReference>
<keyword evidence="4" id="KW-1185">Reference proteome</keyword>
<evidence type="ECO:0000313" key="3">
    <source>
        <dbReference type="EMBL" id="MVT12308.1"/>
    </source>
</evidence>
<evidence type="ECO:0000256" key="1">
    <source>
        <dbReference type="ARBA" id="ARBA00007613"/>
    </source>
</evidence>
<dbReference type="AlphaFoldDB" id="A0A7K1UDF5"/>